<protein>
    <submittedName>
        <fullName evidence="2">DUF3526 domain-containing protein</fullName>
    </submittedName>
</protein>
<dbReference type="RefSeq" id="WP_346824392.1">
    <property type="nucleotide sequence ID" value="NZ_JBDKWZ010000024.1"/>
</dbReference>
<keyword evidence="1" id="KW-0812">Transmembrane</keyword>
<organism evidence="2 3">
    <name type="scientific">Rapidithrix thailandica</name>
    <dbReference type="NCBI Taxonomy" id="413964"/>
    <lineage>
        <taxon>Bacteria</taxon>
        <taxon>Pseudomonadati</taxon>
        <taxon>Bacteroidota</taxon>
        <taxon>Cytophagia</taxon>
        <taxon>Cytophagales</taxon>
        <taxon>Flammeovirgaceae</taxon>
        <taxon>Rapidithrix</taxon>
    </lineage>
</organism>
<keyword evidence="3" id="KW-1185">Reference proteome</keyword>
<feature type="transmembrane region" description="Helical" evidence="1">
    <location>
        <begin position="429"/>
        <end position="452"/>
    </location>
</feature>
<dbReference type="Proteomes" id="UP001403385">
    <property type="component" value="Unassembled WGS sequence"/>
</dbReference>
<name>A0AAW9S5U1_9BACT</name>
<keyword evidence="1" id="KW-1133">Transmembrane helix</keyword>
<evidence type="ECO:0000256" key="1">
    <source>
        <dbReference type="SAM" id="Phobius"/>
    </source>
</evidence>
<proteinExistence type="predicted"/>
<dbReference type="EMBL" id="JBDKWZ010000024">
    <property type="protein sequence ID" value="MEN7551612.1"/>
    <property type="molecule type" value="Genomic_DNA"/>
</dbReference>
<reference evidence="2 3" key="1">
    <citation type="submission" date="2024-04" db="EMBL/GenBank/DDBJ databases">
        <title>Novel genus in family Flammeovirgaceae.</title>
        <authorList>
            <person name="Nguyen T.H."/>
            <person name="Vuong T.Q."/>
            <person name="Le H."/>
            <person name="Kim S.-G."/>
        </authorList>
    </citation>
    <scope>NUCLEOTIDE SEQUENCE [LARGE SCALE GENOMIC DNA]</scope>
    <source>
        <strain evidence="2 3">JCM 23209</strain>
    </source>
</reference>
<comment type="caution">
    <text evidence="2">The sequence shown here is derived from an EMBL/GenBank/DDBJ whole genome shotgun (WGS) entry which is preliminary data.</text>
</comment>
<feature type="transmembrane region" description="Helical" evidence="1">
    <location>
        <begin position="136"/>
        <end position="156"/>
    </location>
</feature>
<dbReference type="PANTHER" id="PTHR43471:SF14">
    <property type="entry name" value="ABC-2 TYPE TRANSPORT SYSTEM PERMEASE PROTEIN"/>
    <property type="match status" value="1"/>
</dbReference>
<dbReference type="AlphaFoldDB" id="A0AAW9S5U1"/>
<dbReference type="PANTHER" id="PTHR43471">
    <property type="entry name" value="ABC TRANSPORTER PERMEASE"/>
    <property type="match status" value="1"/>
</dbReference>
<evidence type="ECO:0000313" key="2">
    <source>
        <dbReference type="EMBL" id="MEN7551612.1"/>
    </source>
</evidence>
<keyword evidence="1" id="KW-0472">Membrane</keyword>
<feature type="transmembrane region" description="Helical" evidence="1">
    <location>
        <begin position="183"/>
        <end position="207"/>
    </location>
</feature>
<dbReference type="InterPro" id="IPR021913">
    <property type="entry name" value="DUF3526"/>
</dbReference>
<dbReference type="GO" id="GO:0140359">
    <property type="term" value="F:ABC-type transporter activity"/>
    <property type="evidence" value="ECO:0007669"/>
    <property type="project" value="InterPro"/>
</dbReference>
<evidence type="ECO:0000313" key="3">
    <source>
        <dbReference type="Proteomes" id="UP001403385"/>
    </source>
</evidence>
<dbReference type="Pfam" id="PF12040">
    <property type="entry name" value="DUF3526"/>
    <property type="match status" value="1"/>
</dbReference>
<feature type="transmembrane region" description="Helical" evidence="1">
    <location>
        <begin position="243"/>
        <end position="267"/>
    </location>
</feature>
<feature type="transmembrane region" description="Helical" evidence="1">
    <location>
        <begin position="213"/>
        <end position="236"/>
    </location>
</feature>
<gene>
    <name evidence="2" type="ORF">AAG747_27100</name>
</gene>
<dbReference type="Pfam" id="PF12679">
    <property type="entry name" value="ABC2_membrane_2"/>
    <property type="match status" value="1"/>
</dbReference>
<accession>A0AAW9S5U1</accession>
<dbReference type="GO" id="GO:0005886">
    <property type="term" value="C:plasma membrane"/>
    <property type="evidence" value="ECO:0007669"/>
    <property type="project" value="UniProtKB-SubCell"/>
</dbReference>
<feature type="transmembrane region" description="Helical" evidence="1">
    <location>
        <begin position="21"/>
        <end position="40"/>
    </location>
</feature>
<sequence length="456" mass="51814">MKKILLLIKFEALSFRADKGLLLLTALMLAAGLYSIYYGTQEIARQRENLAELEQLETHTIEELKKKYPGEADAGTVAYYFPVFAQNQPQPWAGLALGQRDVNPYYLKLRLLNLQAQLYDTENINPLKVLSGNFDLAFVLVYLFPLFIITLGYNVLSQEKERGTLPLLLSQPIRLSTVVISKLGFQVILVLGMAWLLSILGFIGAGISPDGRIALWLLVVTLYCLFWFGATFLVIALRKNSSFNAVILLGIWLVLTMVLPSLMNIYVTVSQPLPQGIDLTVQQREAMHSGWDKPKEETMQQFYALYPQWADDTPIKGRFSWHWYYAMHEMGDQAVKDLVQAYKSGLQKRQALTYDLSGFSLPVNAQAALNALAGTDLDSHLQFMESIEQYHVSLKEFYYPFLFRQLPFTHADYEKLPTHRFTTKPATDLVLGGITKLLFSTVLVMTGGYLFFQRKN</sequence>